<dbReference type="AlphaFoldDB" id="A0A1H2KE84"/>
<evidence type="ECO:0000313" key="4">
    <source>
        <dbReference type="Proteomes" id="UP000183180"/>
    </source>
</evidence>
<dbReference type="Pfam" id="PF02470">
    <property type="entry name" value="MlaD"/>
    <property type="match status" value="1"/>
</dbReference>
<dbReference type="PANTHER" id="PTHR33371:SF16">
    <property type="entry name" value="MCE-FAMILY PROTEIN MCE3F"/>
    <property type="match status" value="1"/>
</dbReference>
<organism evidence="3 4">
    <name type="scientific">Gordonia westfalica</name>
    <dbReference type="NCBI Taxonomy" id="158898"/>
    <lineage>
        <taxon>Bacteria</taxon>
        <taxon>Bacillati</taxon>
        <taxon>Actinomycetota</taxon>
        <taxon>Actinomycetes</taxon>
        <taxon>Mycobacteriales</taxon>
        <taxon>Gordoniaceae</taxon>
        <taxon>Gordonia</taxon>
    </lineage>
</organism>
<reference evidence="2 5" key="2">
    <citation type="submission" date="2023-08" db="EMBL/GenBank/DDBJ databases">
        <title>Bioegradation of LLDPE and BLDPE plastic by marine bacteria from coast plastic debris.</title>
        <authorList>
            <person name="Rong Z."/>
        </authorList>
    </citation>
    <scope>NUCLEOTIDE SEQUENCE [LARGE SCALE GENOMIC DNA]</scope>
    <source>
        <strain evidence="2 5">Z-2</strain>
    </source>
</reference>
<keyword evidence="5" id="KW-1185">Reference proteome</keyword>
<dbReference type="Proteomes" id="UP001265083">
    <property type="component" value="Unassembled WGS sequence"/>
</dbReference>
<evidence type="ECO:0000313" key="5">
    <source>
        <dbReference type="Proteomes" id="UP001265083"/>
    </source>
</evidence>
<dbReference type="PANTHER" id="PTHR33371">
    <property type="entry name" value="INTERMEMBRANE PHOSPHOLIPID TRANSPORT SYSTEM BINDING PROTEIN MLAD-RELATED"/>
    <property type="match status" value="1"/>
</dbReference>
<dbReference type="EMBL" id="JAVLUS010000020">
    <property type="protein sequence ID" value="MDS1116134.1"/>
    <property type="molecule type" value="Genomic_DNA"/>
</dbReference>
<dbReference type="STRING" id="158898.SAMN04488548_1343132"/>
<feature type="domain" description="Mce/MlaD" evidence="1">
    <location>
        <begin position="37"/>
        <end position="109"/>
    </location>
</feature>
<dbReference type="GO" id="GO:0005576">
    <property type="term" value="C:extracellular region"/>
    <property type="evidence" value="ECO:0007669"/>
    <property type="project" value="TreeGrafter"/>
</dbReference>
<evidence type="ECO:0000259" key="1">
    <source>
        <dbReference type="Pfam" id="PF02470"/>
    </source>
</evidence>
<evidence type="ECO:0000313" key="3">
    <source>
        <dbReference type="EMBL" id="SDU66761.1"/>
    </source>
</evidence>
<dbReference type="EMBL" id="FNLM01000034">
    <property type="protein sequence ID" value="SDU66761.1"/>
    <property type="molecule type" value="Genomic_DNA"/>
</dbReference>
<sequence>MITKTRVSVVAMLALAALSIAYILNVGLHVKSPSAKHATITVPDTNGILVGSRVLLRGIEIGHVTSIRQAADGAQITWDYDESENVPVESEFRVDNLSALGEAYVAVMPSTAGGPYLQDNALVDGESVSSSATFKELSERVTEVLGQTDPEKVQRVFAELDLGLPDGMEVIEDLNRAGRLLTSEFTQQADQLTTLLATMQPLLMRSTPLPALLRATSPNLEEFGVAFSAMESGTKDAIDWSGPMYTGITTGASPLVAALQKFLDDSGADLKVIGDNLLPAAQSGAASLRTVDMGRFLDNLLNATDSGALDIEIPVGGR</sequence>
<gene>
    <name evidence="2" type="ORF">RD149_20525</name>
    <name evidence="3" type="ORF">SAMN04488548_1343132</name>
</gene>
<dbReference type="Proteomes" id="UP000183180">
    <property type="component" value="Unassembled WGS sequence"/>
</dbReference>
<proteinExistence type="predicted"/>
<protein>
    <submittedName>
        <fullName evidence="2">MlaD family protein</fullName>
    </submittedName>
    <submittedName>
        <fullName evidence="3">Virulence factor Mce family protein</fullName>
    </submittedName>
</protein>
<dbReference type="InterPro" id="IPR003399">
    <property type="entry name" value="Mce/MlaD"/>
</dbReference>
<evidence type="ECO:0000313" key="2">
    <source>
        <dbReference type="EMBL" id="MDS1116134.1"/>
    </source>
</evidence>
<dbReference type="GeneID" id="80259150"/>
<name>A0A1H2KE84_9ACTN</name>
<accession>A0A1H2KE84</accession>
<dbReference type="InterPro" id="IPR052336">
    <property type="entry name" value="MlaD_Phospholipid_Transporter"/>
</dbReference>
<reference evidence="3 4" key="1">
    <citation type="submission" date="2016-10" db="EMBL/GenBank/DDBJ databases">
        <authorList>
            <person name="de Groot N.N."/>
        </authorList>
    </citation>
    <scope>NUCLEOTIDE SEQUENCE [LARGE SCALE GENOMIC DNA]</scope>
    <source>
        <strain evidence="3 4">DSM 44215</strain>
    </source>
</reference>
<dbReference type="OrthoDB" id="4371474at2"/>
<dbReference type="RefSeq" id="WP_074851834.1">
    <property type="nucleotide sequence ID" value="NZ_FNLM01000034.1"/>
</dbReference>